<keyword evidence="1" id="KW-0472">Membrane</keyword>
<accession>A0A372NXZ5</accession>
<evidence type="ECO:0000313" key="3">
    <source>
        <dbReference type="Proteomes" id="UP000264217"/>
    </source>
</evidence>
<organism evidence="2 3">
    <name type="scientific">Mucilaginibacter conchicola</name>
    <dbReference type="NCBI Taxonomy" id="2303333"/>
    <lineage>
        <taxon>Bacteria</taxon>
        <taxon>Pseudomonadati</taxon>
        <taxon>Bacteroidota</taxon>
        <taxon>Sphingobacteriia</taxon>
        <taxon>Sphingobacteriales</taxon>
        <taxon>Sphingobacteriaceae</taxon>
        <taxon>Mucilaginibacter</taxon>
    </lineage>
</organism>
<keyword evidence="1" id="KW-0812">Transmembrane</keyword>
<reference evidence="2 3" key="1">
    <citation type="submission" date="2018-08" db="EMBL/GenBank/DDBJ databases">
        <title>Mucilaginibacter sp. MYSH2.</title>
        <authorList>
            <person name="Seo T."/>
        </authorList>
    </citation>
    <scope>NUCLEOTIDE SEQUENCE [LARGE SCALE GENOMIC DNA]</scope>
    <source>
        <strain evidence="2 3">MYSH2</strain>
    </source>
</reference>
<dbReference type="EMBL" id="QWDC01000001">
    <property type="protein sequence ID" value="RFZ94993.1"/>
    <property type="molecule type" value="Genomic_DNA"/>
</dbReference>
<keyword evidence="3" id="KW-1185">Reference proteome</keyword>
<dbReference type="Proteomes" id="UP000264217">
    <property type="component" value="Unassembled WGS sequence"/>
</dbReference>
<feature type="transmembrane region" description="Helical" evidence="1">
    <location>
        <begin position="7"/>
        <end position="30"/>
    </location>
</feature>
<gene>
    <name evidence="2" type="ORF">D0C36_05555</name>
</gene>
<evidence type="ECO:0000313" key="2">
    <source>
        <dbReference type="EMBL" id="RFZ94993.1"/>
    </source>
</evidence>
<protein>
    <submittedName>
        <fullName evidence="2">Uncharacterized protein</fullName>
    </submittedName>
</protein>
<dbReference type="OrthoDB" id="755509at2"/>
<comment type="caution">
    <text evidence="2">The sequence shown here is derived from an EMBL/GenBank/DDBJ whole genome shotgun (WGS) entry which is preliminary data.</text>
</comment>
<dbReference type="AlphaFoldDB" id="A0A372NXZ5"/>
<dbReference type="RefSeq" id="WP_117390551.1">
    <property type="nucleotide sequence ID" value="NZ_QWDC01000001.1"/>
</dbReference>
<sequence length="208" mass="23143">MKKRNKTILVICGVIVGLMAIPAIYLFLIISALPDGRNYSTAELIESFNENRDGINDAKKYLSAITPTDKAVEVEFDGDNIAYMSVRDRDTVTGEEKGFASEDRDISMRSARADTLLKILGWDETKLTALKEKLDKANCISITNSEPAKVGFKRSGFGMYFFNVFDKPLAESLKAKYNDSCTYIYVNRNLVLEYGGGAIGPQCFSELK</sequence>
<proteinExistence type="predicted"/>
<name>A0A372NXZ5_9SPHI</name>
<evidence type="ECO:0000256" key="1">
    <source>
        <dbReference type="SAM" id="Phobius"/>
    </source>
</evidence>
<keyword evidence="1" id="KW-1133">Transmembrane helix</keyword>